<evidence type="ECO:0000256" key="2">
    <source>
        <dbReference type="ARBA" id="ARBA00022692"/>
    </source>
</evidence>
<keyword evidence="5" id="KW-0040">ANK repeat</keyword>
<evidence type="ECO:0000256" key="5">
    <source>
        <dbReference type="ARBA" id="ARBA00023043"/>
    </source>
</evidence>
<dbReference type="Pfam" id="PF13962">
    <property type="entry name" value="PGG"/>
    <property type="match status" value="1"/>
</dbReference>
<feature type="transmembrane region" description="Helical" evidence="7">
    <location>
        <begin position="119"/>
        <end position="139"/>
    </location>
</feature>
<feature type="transmembrane region" description="Helical" evidence="7">
    <location>
        <begin position="151"/>
        <end position="176"/>
    </location>
</feature>
<evidence type="ECO:0000256" key="3">
    <source>
        <dbReference type="ARBA" id="ARBA00022737"/>
    </source>
</evidence>
<keyword evidence="4 7" id="KW-1133">Transmembrane helix</keyword>
<comment type="subcellular location">
    <subcellularLocation>
        <location evidence="1">Membrane</location>
        <topology evidence="1">Multi-pass membrane protein</topology>
    </subcellularLocation>
</comment>
<accession>A0AAV1SBY6</accession>
<dbReference type="AlphaFoldDB" id="A0AAV1SBY6"/>
<evidence type="ECO:0000256" key="4">
    <source>
        <dbReference type="ARBA" id="ARBA00022989"/>
    </source>
</evidence>
<reference evidence="9 10" key="1">
    <citation type="submission" date="2024-01" db="EMBL/GenBank/DDBJ databases">
        <authorList>
            <person name="Waweru B."/>
        </authorList>
    </citation>
    <scope>NUCLEOTIDE SEQUENCE [LARGE SCALE GENOMIC DNA]</scope>
</reference>
<dbReference type="InterPro" id="IPR026961">
    <property type="entry name" value="PGG_dom"/>
</dbReference>
<name>A0AAV1SBY6_9ROSI</name>
<evidence type="ECO:0000256" key="6">
    <source>
        <dbReference type="ARBA" id="ARBA00023136"/>
    </source>
</evidence>
<gene>
    <name evidence="9" type="ORF">DCAF_LOCUS20456</name>
</gene>
<dbReference type="GO" id="GO:0005886">
    <property type="term" value="C:plasma membrane"/>
    <property type="evidence" value="ECO:0007669"/>
    <property type="project" value="TreeGrafter"/>
</dbReference>
<feature type="transmembrane region" description="Helical" evidence="7">
    <location>
        <begin position="46"/>
        <end position="70"/>
    </location>
</feature>
<keyword evidence="10" id="KW-1185">Reference proteome</keyword>
<comment type="caution">
    <text evidence="9">The sequence shown here is derived from an EMBL/GenBank/DDBJ whole genome shotgun (WGS) entry which is preliminary data.</text>
</comment>
<dbReference type="EMBL" id="CAWUPB010001173">
    <property type="protein sequence ID" value="CAK7347768.1"/>
    <property type="molecule type" value="Genomic_DNA"/>
</dbReference>
<keyword evidence="3" id="KW-0677">Repeat</keyword>
<keyword evidence="2 7" id="KW-0812">Transmembrane</keyword>
<evidence type="ECO:0000313" key="9">
    <source>
        <dbReference type="EMBL" id="CAK7347768.1"/>
    </source>
</evidence>
<keyword evidence="6 7" id="KW-0472">Membrane</keyword>
<evidence type="ECO:0000256" key="7">
    <source>
        <dbReference type="SAM" id="Phobius"/>
    </source>
</evidence>
<protein>
    <recommendedName>
        <fullName evidence="8">PGG domain-containing protein</fullName>
    </recommendedName>
</protein>
<dbReference type="PANTHER" id="PTHR24186">
    <property type="entry name" value="PROTEIN PHOSPHATASE 1 REGULATORY SUBUNIT"/>
    <property type="match status" value="1"/>
</dbReference>
<sequence length="190" mass="21305">MENPPENTTSTSIKSKIKVCFRDIIRPTKPPWQGELKPDSHNIRNVMLVGAALIATVTFQAGISPPGGVWQSDDKMGHKAGHAIYSDQRIPFLIFLLFNSIALTSSSFLLLCLTFRYPYFLEVFIATISMMGTYGSAIYCVTPYESVSFRLIFLAALSPMVIRLVIWVFRAVLYYLIPNDWLKKIGCGGK</sequence>
<evidence type="ECO:0000313" key="10">
    <source>
        <dbReference type="Proteomes" id="UP001314170"/>
    </source>
</evidence>
<evidence type="ECO:0000256" key="1">
    <source>
        <dbReference type="ARBA" id="ARBA00004141"/>
    </source>
</evidence>
<evidence type="ECO:0000259" key="8">
    <source>
        <dbReference type="Pfam" id="PF13962"/>
    </source>
</evidence>
<dbReference type="PANTHER" id="PTHR24186:SF37">
    <property type="entry name" value="PGG DOMAIN-CONTAINING PROTEIN"/>
    <property type="match status" value="1"/>
</dbReference>
<proteinExistence type="predicted"/>
<feature type="transmembrane region" description="Helical" evidence="7">
    <location>
        <begin position="90"/>
        <end position="112"/>
    </location>
</feature>
<organism evidence="9 10">
    <name type="scientific">Dovyalis caffra</name>
    <dbReference type="NCBI Taxonomy" id="77055"/>
    <lineage>
        <taxon>Eukaryota</taxon>
        <taxon>Viridiplantae</taxon>
        <taxon>Streptophyta</taxon>
        <taxon>Embryophyta</taxon>
        <taxon>Tracheophyta</taxon>
        <taxon>Spermatophyta</taxon>
        <taxon>Magnoliopsida</taxon>
        <taxon>eudicotyledons</taxon>
        <taxon>Gunneridae</taxon>
        <taxon>Pentapetalae</taxon>
        <taxon>rosids</taxon>
        <taxon>fabids</taxon>
        <taxon>Malpighiales</taxon>
        <taxon>Salicaceae</taxon>
        <taxon>Flacourtieae</taxon>
        <taxon>Dovyalis</taxon>
    </lineage>
</organism>
<dbReference type="Proteomes" id="UP001314170">
    <property type="component" value="Unassembled WGS sequence"/>
</dbReference>
<feature type="domain" description="PGG" evidence="8">
    <location>
        <begin position="41"/>
        <end position="140"/>
    </location>
</feature>